<name>A0A6J7D7Z2_9ZZZZ</name>
<evidence type="ECO:0000256" key="5">
    <source>
        <dbReference type="ARBA" id="ARBA00022884"/>
    </source>
</evidence>
<dbReference type="PANTHER" id="PTHR22807">
    <property type="entry name" value="NOP2 YEAST -RELATED NOL1/NOP2/FMU SUN DOMAIN-CONTAINING"/>
    <property type="match status" value="1"/>
</dbReference>
<organism evidence="7">
    <name type="scientific">freshwater metagenome</name>
    <dbReference type="NCBI Taxonomy" id="449393"/>
    <lineage>
        <taxon>unclassified sequences</taxon>
        <taxon>metagenomes</taxon>
        <taxon>ecological metagenomes</taxon>
    </lineage>
</organism>
<sequence>MQDEGSQLVTLALAAVELETENAWLDMCAGPGGKAALLAGLAREHRTSLLANELHQHRADLVEQALRNSGADFDIVVGDATQGHWPRDHFDRVLVDAPCTGLGALRRRPEARWRRSAEDVAGLTVLQKKLLNTALDSVRPGGVVAYVTCSPHLAETAFVVMDVLKGRSDIEAIDARPYFPGVPDLGDGPSVQLWPHLHGTDAMFVSLLRRDRS</sequence>
<dbReference type="PROSITE" id="PS01153">
    <property type="entry name" value="NOL1_NOP2_SUN"/>
    <property type="match status" value="1"/>
</dbReference>
<dbReference type="InterPro" id="IPR001678">
    <property type="entry name" value="MeTrfase_RsmB-F_NOP2_dom"/>
</dbReference>
<evidence type="ECO:0000313" key="7">
    <source>
        <dbReference type="EMBL" id="CAB4865268.1"/>
    </source>
</evidence>
<feature type="domain" description="SAM-dependent MTase RsmB/NOP-type" evidence="6">
    <location>
        <begin position="1"/>
        <end position="211"/>
    </location>
</feature>
<evidence type="ECO:0000259" key="6">
    <source>
        <dbReference type="PROSITE" id="PS51686"/>
    </source>
</evidence>
<dbReference type="PRINTS" id="PR02008">
    <property type="entry name" value="RCMTFAMILY"/>
</dbReference>
<proteinExistence type="inferred from homology"/>
<evidence type="ECO:0000256" key="4">
    <source>
        <dbReference type="ARBA" id="ARBA00022691"/>
    </source>
</evidence>
<protein>
    <submittedName>
        <fullName evidence="7">Unannotated protein</fullName>
    </submittedName>
</protein>
<accession>A0A6J7D7Z2</accession>
<dbReference type="InterPro" id="IPR018314">
    <property type="entry name" value="RsmB/NOL1/NOP2-like_CS"/>
</dbReference>
<keyword evidence="3" id="KW-0808">Transferase</keyword>
<dbReference type="InterPro" id="IPR049560">
    <property type="entry name" value="MeTrfase_RsmB-F_NOP2_cat"/>
</dbReference>
<dbReference type="AlphaFoldDB" id="A0A6J7D7Z2"/>
<dbReference type="SUPFAM" id="SSF53335">
    <property type="entry name" value="S-adenosyl-L-methionine-dependent methyltransferases"/>
    <property type="match status" value="1"/>
</dbReference>
<dbReference type="Pfam" id="PF01189">
    <property type="entry name" value="Methyltr_RsmB-F"/>
    <property type="match status" value="1"/>
</dbReference>
<evidence type="ECO:0000256" key="2">
    <source>
        <dbReference type="ARBA" id="ARBA00022603"/>
    </source>
</evidence>
<comment type="similarity">
    <text evidence="1">Belongs to the class I-like SAM-binding methyltransferase superfamily. RsmB/NOP family.</text>
</comment>
<evidence type="ECO:0000256" key="1">
    <source>
        <dbReference type="ARBA" id="ARBA00007494"/>
    </source>
</evidence>
<dbReference type="EMBL" id="CAFBLM010000014">
    <property type="protein sequence ID" value="CAB4865268.1"/>
    <property type="molecule type" value="Genomic_DNA"/>
</dbReference>
<keyword evidence="4" id="KW-0949">S-adenosyl-L-methionine</keyword>
<dbReference type="GO" id="GO:0003723">
    <property type="term" value="F:RNA binding"/>
    <property type="evidence" value="ECO:0007669"/>
    <property type="project" value="UniProtKB-KW"/>
</dbReference>
<dbReference type="CDD" id="cd02440">
    <property type="entry name" value="AdoMet_MTases"/>
    <property type="match status" value="1"/>
</dbReference>
<gene>
    <name evidence="7" type="ORF">UFOPK3401_00488</name>
</gene>
<dbReference type="PROSITE" id="PS51686">
    <property type="entry name" value="SAM_MT_RSMB_NOP"/>
    <property type="match status" value="1"/>
</dbReference>
<keyword evidence="2" id="KW-0489">Methyltransferase</keyword>
<dbReference type="Gene3D" id="3.40.50.150">
    <property type="entry name" value="Vaccinia Virus protein VP39"/>
    <property type="match status" value="1"/>
</dbReference>
<dbReference type="GO" id="GO:0008173">
    <property type="term" value="F:RNA methyltransferase activity"/>
    <property type="evidence" value="ECO:0007669"/>
    <property type="project" value="InterPro"/>
</dbReference>
<reference evidence="7" key="1">
    <citation type="submission" date="2020-05" db="EMBL/GenBank/DDBJ databases">
        <authorList>
            <person name="Chiriac C."/>
            <person name="Salcher M."/>
            <person name="Ghai R."/>
            <person name="Kavagutti S V."/>
        </authorList>
    </citation>
    <scope>NUCLEOTIDE SEQUENCE</scope>
</reference>
<dbReference type="GO" id="GO:0001510">
    <property type="term" value="P:RNA methylation"/>
    <property type="evidence" value="ECO:0007669"/>
    <property type="project" value="InterPro"/>
</dbReference>
<evidence type="ECO:0000256" key="3">
    <source>
        <dbReference type="ARBA" id="ARBA00022679"/>
    </source>
</evidence>
<dbReference type="InterPro" id="IPR029063">
    <property type="entry name" value="SAM-dependent_MTases_sf"/>
</dbReference>
<keyword evidence="5" id="KW-0694">RNA-binding</keyword>
<dbReference type="PANTHER" id="PTHR22807:SF53">
    <property type="entry name" value="RIBOSOMAL RNA SMALL SUBUNIT METHYLTRANSFERASE B-RELATED"/>
    <property type="match status" value="1"/>
</dbReference>
<dbReference type="InterPro" id="IPR023267">
    <property type="entry name" value="RCMT"/>
</dbReference>